<feature type="transmembrane region" description="Helical" evidence="12">
    <location>
        <begin position="451"/>
        <end position="471"/>
    </location>
</feature>
<dbReference type="Pfam" id="PF00474">
    <property type="entry name" value="SSF"/>
    <property type="match status" value="2"/>
</dbReference>
<evidence type="ECO:0000256" key="7">
    <source>
        <dbReference type="ARBA" id="ARBA00023053"/>
    </source>
</evidence>
<feature type="region of interest" description="Disordered" evidence="11">
    <location>
        <begin position="742"/>
        <end position="761"/>
    </location>
</feature>
<feature type="region of interest" description="Disordered" evidence="11">
    <location>
        <begin position="1031"/>
        <end position="1050"/>
    </location>
</feature>
<dbReference type="Gene3D" id="1.20.1730.10">
    <property type="entry name" value="Sodium/glucose cotransporter"/>
    <property type="match status" value="2"/>
</dbReference>
<dbReference type="PANTHER" id="PTHR42985:SF40">
    <property type="entry name" value="LD47995P-RELATED"/>
    <property type="match status" value="1"/>
</dbReference>
<feature type="transmembrane region" description="Helical" evidence="12">
    <location>
        <begin position="836"/>
        <end position="855"/>
    </location>
</feature>
<keyword evidence="8" id="KW-0406">Ion transport</keyword>
<organism evidence="13 14">
    <name type="scientific">Aplysia californica</name>
    <name type="common">California sea hare</name>
    <dbReference type="NCBI Taxonomy" id="6500"/>
    <lineage>
        <taxon>Eukaryota</taxon>
        <taxon>Metazoa</taxon>
        <taxon>Spiralia</taxon>
        <taxon>Lophotrochozoa</taxon>
        <taxon>Mollusca</taxon>
        <taxon>Gastropoda</taxon>
        <taxon>Heterobranchia</taxon>
        <taxon>Euthyneura</taxon>
        <taxon>Tectipleura</taxon>
        <taxon>Aplysiida</taxon>
        <taxon>Aplysioidea</taxon>
        <taxon>Aplysiidae</taxon>
        <taxon>Aplysia</taxon>
    </lineage>
</organism>
<reference evidence="14" key="1">
    <citation type="submission" date="2025-08" db="UniProtKB">
        <authorList>
            <consortium name="RefSeq"/>
        </authorList>
    </citation>
    <scope>IDENTIFICATION</scope>
</reference>
<feature type="transmembrane region" description="Helical" evidence="12">
    <location>
        <begin position="862"/>
        <end position="880"/>
    </location>
</feature>
<dbReference type="InterPro" id="IPR001734">
    <property type="entry name" value="Na/solute_symporter"/>
</dbReference>
<evidence type="ECO:0000256" key="2">
    <source>
        <dbReference type="ARBA" id="ARBA00006434"/>
    </source>
</evidence>
<evidence type="ECO:0000256" key="4">
    <source>
        <dbReference type="ARBA" id="ARBA00022475"/>
    </source>
</evidence>
<feature type="transmembrane region" description="Helical" evidence="12">
    <location>
        <begin position="604"/>
        <end position="623"/>
    </location>
</feature>
<feature type="transmembrane region" description="Helical" evidence="12">
    <location>
        <begin position="204"/>
        <end position="222"/>
    </location>
</feature>
<keyword evidence="7" id="KW-0915">Sodium</keyword>
<keyword evidence="5 12" id="KW-0812">Transmembrane</keyword>
<evidence type="ECO:0000256" key="6">
    <source>
        <dbReference type="ARBA" id="ARBA00022989"/>
    </source>
</evidence>
<gene>
    <name evidence="14" type="primary">LOC101844982</name>
</gene>
<protein>
    <submittedName>
        <fullName evidence="14">Sodium-coupled monocarboxylate transporter 2-like</fullName>
    </submittedName>
</protein>
<feature type="transmembrane region" description="Helical" evidence="12">
    <location>
        <begin position="483"/>
        <end position="504"/>
    </location>
</feature>
<feature type="transmembrane region" description="Helical" evidence="12">
    <location>
        <begin position="127"/>
        <end position="160"/>
    </location>
</feature>
<dbReference type="PANTHER" id="PTHR42985">
    <property type="entry name" value="SODIUM-COUPLED MONOCARBOXYLATE TRANSPORTER"/>
    <property type="match status" value="1"/>
</dbReference>
<dbReference type="InterPro" id="IPR051163">
    <property type="entry name" value="Sodium:Solute_Symporter_SSF"/>
</dbReference>
<comment type="subcellular location">
    <subcellularLocation>
        <location evidence="1">Cell membrane</location>
        <topology evidence="1">Multi-pass membrane protein</topology>
    </subcellularLocation>
</comment>
<dbReference type="GeneID" id="101844982"/>
<keyword evidence="4" id="KW-1003">Cell membrane</keyword>
<dbReference type="PROSITE" id="PS50283">
    <property type="entry name" value="NA_SOLUT_SYMP_3"/>
    <property type="match status" value="1"/>
</dbReference>
<feature type="transmembrane region" description="Helical" evidence="12">
    <location>
        <begin position="804"/>
        <end position="824"/>
    </location>
</feature>
<feature type="transmembrane region" description="Helical" evidence="12">
    <location>
        <begin position="172"/>
        <end position="192"/>
    </location>
</feature>
<evidence type="ECO:0000313" key="13">
    <source>
        <dbReference type="Proteomes" id="UP000694888"/>
    </source>
</evidence>
<feature type="transmembrane region" description="Helical" evidence="12">
    <location>
        <begin position="12"/>
        <end position="30"/>
    </location>
</feature>
<keyword evidence="3" id="KW-0813">Transport</keyword>
<keyword evidence="10" id="KW-0739">Sodium transport</keyword>
<evidence type="ECO:0000256" key="10">
    <source>
        <dbReference type="ARBA" id="ARBA00023201"/>
    </source>
</evidence>
<feature type="transmembrane region" description="Helical" evidence="12">
    <location>
        <begin position="82"/>
        <end position="106"/>
    </location>
</feature>
<accession>A0ABM1VNT2</accession>
<feature type="transmembrane region" description="Helical" evidence="12">
    <location>
        <begin position="292"/>
        <end position="317"/>
    </location>
</feature>
<keyword evidence="6 12" id="KW-1133">Transmembrane helix</keyword>
<evidence type="ECO:0000256" key="9">
    <source>
        <dbReference type="ARBA" id="ARBA00023136"/>
    </source>
</evidence>
<comment type="similarity">
    <text evidence="2">Belongs to the sodium:solute symporter (SSF) (TC 2.A.21) family.</text>
</comment>
<dbReference type="InterPro" id="IPR038377">
    <property type="entry name" value="Na/Glc_symporter_sf"/>
</dbReference>
<feature type="compositionally biased region" description="Basic and acidic residues" evidence="11">
    <location>
        <begin position="746"/>
        <end position="757"/>
    </location>
</feature>
<name>A0ABM1VNT2_APLCA</name>
<evidence type="ECO:0000256" key="3">
    <source>
        <dbReference type="ARBA" id="ARBA00022448"/>
    </source>
</evidence>
<feature type="transmembrane region" description="Helical" evidence="12">
    <location>
        <begin position="966"/>
        <end position="985"/>
    </location>
</feature>
<proteinExistence type="inferred from homology"/>
<evidence type="ECO:0000256" key="12">
    <source>
        <dbReference type="SAM" id="Phobius"/>
    </source>
</evidence>
<evidence type="ECO:0000256" key="8">
    <source>
        <dbReference type="ARBA" id="ARBA00023065"/>
    </source>
</evidence>
<feature type="transmembrane region" description="Helical" evidence="12">
    <location>
        <begin position="253"/>
        <end position="271"/>
    </location>
</feature>
<evidence type="ECO:0000256" key="11">
    <source>
        <dbReference type="SAM" id="MobiDB-lite"/>
    </source>
</evidence>
<feature type="transmembrane region" description="Helical" evidence="12">
    <location>
        <begin position="50"/>
        <end position="70"/>
    </location>
</feature>
<evidence type="ECO:0000256" key="1">
    <source>
        <dbReference type="ARBA" id="ARBA00004651"/>
    </source>
</evidence>
<evidence type="ECO:0000313" key="14">
    <source>
        <dbReference type="RefSeq" id="XP_035824074.1"/>
    </source>
</evidence>
<sequence length="1050" mass="115734">MEVFRFHIADYIVGVLVMLVPVAIGVLFAVRDKDRATREEYLLGGRQMHLLPVSMSIFITFQSAISQIGIPSEVYMYGSMYIILGIGLALSYIVGVYTLVPLMYPLRLTSIYEYLLLRYRSNTVRMLSTVIGMLTTVCYMAIALLSPALALQLCLCLFFSYPFFHCFQASAGIPLWMSVAIVGGIGTIYTTIGGIKSVIWTDAFQTVIVFIGIFTIIIKGVWEVGSVSEVWETAQAGQRTILNVIDPDPRARHSYWGCLIGGLFIWLVNGFNQSTIQRVGAMKTIKAAKQSYLLNIPFIIVYNFILVVVGNIIYAYFAHKRCDPYECFEFTKELVFHSIFFHILPLPAPVDSARCLLLVHKRNIQLSAVFYLSIVSVRMDSDRSYINNKNQMAPFFVLDALNDMPGMPGLYVATLCCGSLSTLSSGINALAANTVEDLFSHHLKSFKEGTVIFITKVAVLFFGFLIVGLAYGAKYLQGPVTQMATSIFGACGSPVLGIFIIGGCVPWANKYGALAGSIVSLIFNFWVTVGNRMYGRKLPVLKPVTTDMCFGNSSSVVASGFNMTTTASMMLSSSPGAGSPSEGKLLDDSAYDYGFFMYDVSYEWYSFMGTVVCVSIGLTVSYITRSLDSVPKGTEPALIFPFLRRFWGLEEEPNIHRELRTIELDIDTNDTEKLALNTDAPELDMGEQDEKLPLEENDADDSCNGKNRLTCADLSFKLDLCHARKCKQDILLAACEHGSPTSGSNKYKEANHNRNCGEDDPSPQLKSMLECTRLKTGINALAANTVEDILGQPLSSVKEGTATFITKIAVLIHGAVIVGLAYGAQYLQGPVTQMGGTVFGACGSPVLGIFLMGASIPWANKYGALVGAISSLSFNLWLSIGNRLYGRKLRTFDPVPTDMCSSNYTTLPTYPTIAESFGNNSYINNSFIRHDILSTALEVTSPVISDSIDESAYEYGFFLYDISYEWYSLLGTIVCVSTGLLVSYVTRSQSSTSTDPALIFPFLRKFWGMEEHPPTMMHPGELELEIMANDQKTENGNDVMKDKERLMSQT</sequence>
<dbReference type="Proteomes" id="UP000694888">
    <property type="component" value="Unplaced"/>
</dbReference>
<keyword evidence="13" id="KW-1185">Reference proteome</keyword>
<dbReference type="RefSeq" id="XP_035824074.1">
    <property type="nucleotide sequence ID" value="XM_035968181.1"/>
</dbReference>
<evidence type="ECO:0000256" key="5">
    <source>
        <dbReference type="ARBA" id="ARBA00022692"/>
    </source>
</evidence>
<feature type="transmembrane region" description="Helical" evidence="12">
    <location>
        <begin position="511"/>
        <end position="529"/>
    </location>
</feature>
<feature type="transmembrane region" description="Helical" evidence="12">
    <location>
        <begin position="410"/>
        <end position="431"/>
    </location>
</feature>
<keyword evidence="9 12" id="KW-0472">Membrane</keyword>